<evidence type="ECO:0000313" key="3">
    <source>
        <dbReference type="Proteomes" id="UP000654075"/>
    </source>
</evidence>
<keyword evidence="1" id="KW-0472">Membrane</keyword>
<dbReference type="EMBL" id="CAJNNV010025371">
    <property type="protein sequence ID" value="CAE8614157.1"/>
    <property type="molecule type" value="Genomic_DNA"/>
</dbReference>
<accession>A0A813FNT2</accession>
<dbReference type="AlphaFoldDB" id="A0A813FNT2"/>
<reference evidence="2" key="1">
    <citation type="submission" date="2021-02" db="EMBL/GenBank/DDBJ databases">
        <authorList>
            <person name="Dougan E. K."/>
            <person name="Rhodes N."/>
            <person name="Thang M."/>
            <person name="Chan C."/>
        </authorList>
    </citation>
    <scope>NUCLEOTIDE SEQUENCE</scope>
</reference>
<feature type="non-terminal residue" evidence="2">
    <location>
        <position position="248"/>
    </location>
</feature>
<organism evidence="2 3">
    <name type="scientific">Polarella glacialis</name>
    <name type="common">Dinoflagellate</name>
    <dbReference type="NCBI Taxonomy" id="89957"/>
    <lineage>
        <taxon>Eukaryota</taxon>
        <taxon>Sar</taxon>
        <taxon>Alveolata</taxon>
        <taxon>Dinophyceae</taxon>
        <taxon>Suessiales</taxon>
        <taxon>Suessiaceae</taxon>
        <taxon>Polarella</taxon>
    </lineage>
</organism>
<sequence length="248" mass="27632">QGHGPLRRHGPSSRFCHRCLYLAAVAVVAWVSVLGSGFLFPAAQAKSAEASRVDRSSSTSPGRRELLGATLFSLGFGAVPEATLAAANKEVTQDDLDKLVDGYRDLTYLMENWNKATRKCEPGQDRIIQVLASGQQSPDTCIAKPDEVRKYLGIRSTKAKLFNTKQKFIDIEMNDMVPNKDEDRYQELVEDFERYRREADGLAYVSAWSESNPGGGRDKTEEYLLLTKNQTEGAYRSLGELLHILKLV</sequence>
<name>A0A813FNT2_POLGL</name>
<dbReference type="OMA" id="MAFISQF"/>
<keyword evidence="3" id="KW-1185">Reference proteome</keyword>
<protein>
    <submittedName>
        <fullName evidence="2">Uncharacterized protein</fullName>
    </submittedName>
</protein>
<gene>
    <name evidence="2" type="ORF">PGLA1383_LOCUS31889</name>
</gene>
<feature type="transmembrane region" description="Helical" evidence="1">
    <location>
        <begin position="20"/>
        <end position="43"/>
    </location>
</feature>
<evidence type="ECO:0000256" key="1">
    <source>
        <dbReference type="SAM" id="Phobius"/>
    </source>
</evidence>
<dbReference type="OrthoDB" id="436718at2759"/>
<proteinExistence type="predicted"/>
<keyword evidence="1" id="KW-1133">Transmembrane helix</keyword>
<dbReference type="Proteomes" id="UP000654075">
    <property type="component" value="Unassembled WGS sequence"/>
</dbReference>
<comment type="caution">
    <text evidence="2">The sequence shown here is derived from an EMBL/GenBank/DDBJ whole genome shotgun (WGS) entry which is preliminary data.</text>
</comment>
<evidence type="ECO:0000313" key="2">
    <source>
        <dbReference type="EMBL" id="CAE8614157.1"/>
    </source>
</evidence>
<keyword evidence="1" id="KW-0812">Transmembrane</keyword>